<evidence type="ECO:0000313" key="1">
    <source>
        <dbReference type="EMBL" id="QHU13744.1"/>
    </source>
</evidence>
<sequence>MSDNKAIELDIRGFVNQNFDSNNLYNNYSTNNFKELLDNYQNYNMIEVENNNMPNFTYDARNYSQDSRLIEYNENNELNHFNVDGLKTILNNAVNSAFTKKYGVLSKITLKGKITGVYDGDGGNTKIKKEILGKERCIYKKAGDRKEYVKYKGDLITVKDYKKIISVKKTKK</sequence>
<reference evidence="1" key="1">
    <citation type="journal article" date="2020" name="Nature">
        <title>Giant virus diversity and host interactions through global metagenomics.</title>
        <authorList>
            <person name="Schulz F."/>
            <person name="Roux S."/>
            <person name="Paez-Espino D."/>
            <person name="Jungbluth S."/>
            <person name="Walsh D.A."/>
            <person name="Denef V.J."/>
            <person name="McMahon K.D."/>
            <person name="Konstantinidis K.T."/>
            <person name="Eloe-Fadrosh E.A."/>
            <person name="Kyrpides N.C."/>
            <person name="Woyke T."/>
        </authorList>
    </citation>
    <scope>NUCLEOTIDE SEQUENCE</scope>
    <source>
        <strain evidence="1">GVMAG-S-1101178-73</strain>
    </source>
</reference>
<accession>A0A6C0KC34</accession>
<protein>
    <submittedName>
        <fullName evidence="1">Uncharacterized protein</fullName>
    </submittedName>
</protein>
<dbReference type="EMBL" id="MN740824">
    <property type="protein sequence ID" value="QHU13744.1"/>
    <property type="molecule type" value="Genomic_DNA"/>
</dbReference>
<proteinExistence type="predicted"/>
<organism evidence="1">
    <name type="scientific">viral metagenome</name>
    <dbReference type="NCBI Taxonomy" id="1070528"/>
    <lineage>
        <taxon>unclassified sequences</taxon>
        <taxon>metagenomes</taxon>
        <taxon>organismal metagenomes</taxon>
    </lineage>
</organism>
<dbReference type="AlphaFoldDB" id="A0A6C0KC34"/>
<name>A0A6C0KC34_9ZZZZ</name>